<dbReference type="Pfam" id="PF00892">
    <property type="entry name" value="EamA"/>
    <property type="match status" value="1"/>
</dbReference>
<keyword evidence="1" id="KW-1133">Transmembrane helix</keyword>
<dbReference type="Proteomes" id="UP001224644">
    <property type="component" value="Unassembled WGS sequence"/>
</dbReference>
<feature type="transmembrane region" description="Helical" evidence="1">
    <location>
        <begin position="229"/>
        <end position="250"/>
    </location>
</feature>
<dbReference type="RefSeq" id="WP_238224569.1">
    <property type="nucleotide sequence ID" value="NZ_BPQD01000008.1"/>
</dbReference>
<organism evidence="3 4">
    <name type="scientific">Methylobacterium adhaesivum</name>
    <dbReference type="NCBI Taxonomy" id="333297"/>
    <lineage>
        <taxon>Bacteria</taxon>
        <taxon>Pseudomonadati</taxon>
        <taxon>Pseudomonadota</taxon>
        <taxon>Alphaproteobacteria</taxon>
        <taxon>Hyphomicrobiales</taxon>
        <taxon>Methylobacteriaceae</taxon>
        <taxon>Methylobacterium</taxon>
    </lineage>
</organism>
<protein>
    <submittedName>
        <fullName evidence="3">DMT family transporter</fullName>
    </submittedName>
</protein>
<name>A0ABT8BEN5_9HYPH</name>
<feature type="transmembrane region" description="Helical" evidence="1">
    <location>
        <begin position="58"/>
        <end position="80"/>
    </location>
</feature>
<comment type="caution">
    <text evidence="3">The sequence shown here is derived from an EMBL/GenBank/DDBJ whole genome shotgun (WGS) entry which is preliminary data.</text>
</comment>
<evidence type="ECO:0000313" key="4">
    <source>
        <dbReference type="Proteomes" id="UP001224644"/>
    </source>
</evidence>
<reference evidence="4" key="1">
    <citation type="journal article" date="2019" name="Int. J. Syst. Evol. Microbiol.">
        <title>The Global Catalogue of Microorganisms (GCM) 10K type strain sequencing project: providing services to taxonomists for standard genome sequencing and annotation.</title>
        <authorList>
            <consortium name="The Broad Institute Genomics Platform"/>
            <consortium name="The Broad Institute Genome Sequencing Center for Infectious Disease"/>
            <person name="Wu L."/>
            <person name="Ma J."/>
        </authorList>
    </citation>
    <scope>NUCLEOTIDE SEQUENCE [LARGE SCALE GENOMIC DNA]</scope>
    <source>
        <strain evidence="4">CECT 7069</strain>
    </source>
</reference>
<keyword evidence="1" id="KW-0812">Transmembrane</keyword>
<evidence type="ECO:0000313" key="3">
    <source>
        <dbReference type="EMBL" id="MDN3590308.1"/>
    </source>
</evidence>
<evidence type="ECO:0000256" key="1">
    <source>
        <dbReference type="SAM" id="Phobius"/>
    </source>
</evidence>
<feature type="transmembrane region" description="Helical" evidence="1">
    <location>
        <begin position="139"/>
        <end position="157"/>
    </location>
</feature>
<accession>A0ABT8BEN5</accession>
<evidence type="ECO:0000259" key="2">
    <source>
        <dbReference type="Pfam" id="PF00892"/>
    </source>
</evidence>
<feature type="transmembrane region" description="Helical" evidence="1">
    <location>
        <begin position="112"/>
        <end position="132"/>
    </location>
</feature>
<dbReference type="Gene3D" id="1.10.3730.20">
    <property type="match status" value="2"/>
</dbReference>
<proteinExistence type="predicted"/>
<dbReference type="EMBL" id="JAUFPX010000004">
    <property type="protein sequence ID" value="MDN3590308.1"/>
    <property type="molecule type" value="Genomic_DNA"/>
</dbReference>
<keyword evidence="4" id="KW-1185">Reference proteome</keyword>
<gene>
    <name evidence="3" type="ORF">QWZ12_06735</name>
</gene>
<dbReference type="SUPFAM" id="SSF103481">
    <property type="entry name" value="Multidrug resistance efflux transporter EmrE"/>
    <property type="match status" value="2"/>
</dbReference>
<sequence length="276" mass="27924">MSPPVVVAVLFAAALHASWNAVLRGGLDRLLASALMCLAMAAASAVALMALPLPDPASWPYAAASGVLHLGYMLALTATYRAGELGETYAIARGSSPVLVASAAALVAGERLGLAACLGIGLVSAGIVALTLRAGFHLRALPAALLTGVFIAGYTVVDGLGVRFAGDAVAYTATMSLSWCLVLPVFVVVRSRGLPRATARQAVSGLGGGFASILAYGIVIWAMQHDAMGAVSALRETSVVFAAVIGWLFLSEPLTTRRLASCCAITLGAACLALSG</sequence>
<keyword evidence="1" id="KW-0472">Membrane</keyword>
<feature type="transmembrane region" description="Helical" evidence="1">
    <location>
        <begin position="201"/>
        <end position="223"/>
    </location>
</feature>
<feature type="domain" description="EamA" evidence="2">
    <location>
        <begin position="141"/>
        <end position="272"/>
    </location>
</feature>
<feature type="transmembrane region" description="Helical" evidence="1">
    <location>
        <begin position="169"/>
        <end position="189"/>
    </location>
</feature>
<dbReference type="InterPro" id="IPR000620">
    <property type="entry name" value="EamA_dom"/>
</dbReference>
<feature type="transmembrane region" description="Helical" evidence="1">
    <location>
        <begin position="30"/>
        <end position="51"/>
    </location>
</feature>
<dbReference type="InterPro" id="IPR037185">
    <property type="entry name" value="EmrE-like"/>
</dbReference>